<keyword evidence="2" id="KW-1185">Reference proteome</keyword>
<protein>
    <recommendedName>
        <fullName evidence="3">Chitooligosaccharide deacetylase</fullName>
    </recommendedName>
</protein>
<dbReference type="GO" id="GO:0005975">
    <property type="term" value="P:carbohydrate metabolic process"/>
    <property type="evidence" value="ECO:0007669"/>
    <property type="project" value="InterPro"/>
</dbReference>
<reference evidence="1 2" key="1">
    <citation type="submission" date="2020-04" db="EMBL/GenBank/DDBJ databases">
        <authorList>
            <person name="Liu A."/>
        </authorList>
    </citation>
    <scope>NUCLEOTIDE SEQUENCE [LARGE SCALE GENOMIC DNA]</scope>
    <source>
        <strain evidence="1 2">RZ02</strain>
    </source>
</reference>
<sequence length="324" mass="34947">MTQVYITVDTEYSASIVQRMGKDCRAENYARSISATTPEGDVGIAYQIDFMNRYGLKGVFFVDPMPALIWGTEAITDIVEPIVEAGHDVQLHLHSEWLEFAGDATPVNGRTGRNIKDFTFDDQCTLLDYARTTLIAAGAPRPTAFRAGNYGANDDTCRALAALGFTHETSHCPGIAVSACDISLTSTDRQPLQHCGLIEVPIGCVETFGGELRHAQITALSSAELKAAMKHSRANGVDALTLVSHSFELLCRQREKINWIVRRRFEALCKTIAAMNGVGTATYAANPPSVSASCTPASVVPLDPVRSGYRVAEQAVANILYGGS</sequence>
<evidence type="ECO:0000313" key="2">
    <source>
        <dbReference type="Proteomes" id="UP000561181"/>
    </source>
</evidence>
<name>A0A848QIR2_9SPHN</name>
<gene>
    <name evidence="1" type="ORF">HKD42_00595</name>
</gene>
<organism evidence="1 2">
    <name type="scientific">Pontixanthobacter rizhaonensis</name>
    <dbReference type="NCBI Taxonomy" id="2730337"/>
    <lineage>
        <taxon>Bacteria</taxon>
        <taxon>Pseudomonadati</taxon>
        <taxon>Pseudomonadota</taxon>
        <taxon>Alphaproteobacteria</taxon>
        <taxon>Sphingomonadales</taxon>
        <taxon>Erythrobacteraceae</taxon>
        <taxon>Pontixanthobacter</taxon>
    </lineage>
</organism>
<dbReference type="AlphaFoldDB" id="A0A848QIR2"/>
<dbReference type="InterPro" id="IPR011330">
    <property type="entry name" value="Glyco_hydro/deAcase_b/a-brl"/>
</dbReference>
<accession>A0A848QIR2</accession>
<dbReference type="CDD" id="cd10933">
    <property type="entry name" value="CE4_u9"/>
    <property type="match status" value="1"/>
</dbReference>
<dbReference type="Proteomes" id="UP000561181">
    <property type="component" value="Unassembled WGS sequence"/>
</dbReference>
<proteinExistence type="predicted"/>
<comment type="caution">
    <text evidence="1">The sequence shown here is derived from an EMBL/GenBank/DDBJ whole genome shotgun (WGS) entry which is preliminary data.</text>
</comment>
<evidence type="ECO:0000313" key="1">
    <source>
        <dbReference type="EMBL" id="NMW30563.1"/>
    </source>
</evidence>
<dbReference type="Gene3D" id="3.20.20.370">
    <property type="entry name" value="Glycoside hydrolase/deacetylase"/>
    <property type="match status" value="1"/>
</dbReference>
<dbReference type="SUPFAM" id="SSF88713">
    <property type="entry name" value="Glycoside hydrolase/deacetylase"/>
    <property type="match status" value="1"/>
</dbReference>
<dbReference type="EMBL" id="JABCRE010000002">
    <property type="protein sequence ID" value="NMW30563.1"/>
    <property type="molecule type" value="Genomic_DNA"/>
</dbReference>
<dbReference type="RefSeq" id="WP_170009339.1">
    <property type="nucleotide sequence ID" value="NZ_JABCRE010000002.1"/>
</dbReference>
<evidence type="ECO:0008006" key="3">
    <source>
        <dbReference type="Google" id="ProtNLM"/>
    </source>
</evidence>